<evidence type="ECO:0000313" key="8">
    <source>
        <dbReference type="Proteomes" id="UP000193685"/>
    </source>
</evidence>
<comment type="similarity">
    <text evidence="2 6">Belongs to the OST5 family.</text>
</comment>
<accession>A0A1Y2FR02</accession>
<keyword evidence="3 6" id="KW-0812">Transmembrane</keyword>
<evidence type="ECO:0000256" key="5">
    <source>
        <dbReference type="ARBA" id="ARBA00023136"/>
    </source>
</evidence>
<evidence type="ECO:0000256" key="2">
    <source>
        <dbReference type="ARBA" id="ARBA00009825"/>
    </source>
</evidence>
<proteinExistence type="inferred from homology"/>
<dbReference type="OrthoDB" id="21204at2759"/>
<dbReference type="GO" id="GO:0008250">
    <property type="term" value="C:oligosaccharyltransferase complex"/>
    <property type="evidence" value="ECO:0007669"/>
    <property type="project" value="UniProtKB-UniRule"/>
</dbReference>
<keyword evidence="5 6" id="KW-0472">Membrane</keyword>
<dbReference type="AlphaFoldDB" id="A0A1Y2FR02"/>
<name>A0A1Y2FR02_PROLT</name>
<dbReference type="Pfam" id="PF05251">
    <property type="entry name" value="Ost5"/>
    <property type="match status" value="1"/>
</dbReference>
<gene>
    <name evidence="7" type="ORF">BCR37DRAFT_391202</name>
</gene>
<evidence type="ECO:0000256" key="4">
    <source>
        <dbReference type="ARBA" id="ARBA00022989"/>
    </source>
</evidence>
<evidence type="ECO:0000256" key="3">
    <source>
        <dbReference type="ARBA" id="ARBA00022692"/>
    </source>
</evidence>
<dbReference type="RefSeq" id="XP_040727612.1">
    <property type="nucleotide sequence ID" value="XM_040870972.1"/>
</dbReference>
<keyword evidence="8" id="KW-1185">Reference proteome</keyword>
<keyword evidence="4 6" id="KW-1133">Transmembrane helix</keyword>
<comment type="subcellular location">
    <subcellularLocation>
        <location evidence="1 6">Membrane</location>
        <topology evidence="1 6">Multi-pass membrane protein</topology>
    </subcellularLocation>
</comment>
<evidence type="ECO:0000313" key="7">
    <source>
        <dbReference type="EMBL" id="ORY86430.1"/>
    </source>
</evidence>
<dbReference type="GO" id="GO:0006487">
    <property type="term" value="P:protein N-linked glycosylation"/>
    <property type="evidence" value="ECO:0007669"/>
    <property type="project" value="UniProtKB-UniRule"/>
</dbReference>
<feature type="transmembrane region" description="Helical" evidence="6">
    <location>
        <begin position="24"/>
        <end position="45"/>
    </location>
</feature>
<dbReference type="Proteomes" id="UP000193685">
    <property type="component" value="Unassembled WGS sequence"/>
</dbReference>
<evidence type="ECO:0000256" key="6">
    <source>
        <dbReference type="RuleBase" id="RU367008"/>
    </source>
</evidence>
<evidence type="ECO:0000256" key="1">
    <source>
        <dbReference type="ARBA" id="ARBA00004141"/>
    </source>
</evidence>
<sequence>MSMSTLQDLFSQGQPYHATVPLRAQALVATVLLIAAALGSALFSISTGPKKLAVALPASLCWGFGALYLLLACGVYV</sequence>
<reference evidence="7 8" key="1">
    <citation type="submission" date="2016-07" db="EMBL/GenBank/DDBJ databases">
        <title>Pervasive Adenine N6-methylation of Active Genes in Fungi.</title>
        <authorList>
            <consortium name="DOE Joint Genome Institute"/>
            <person name="Mondo S.J."/>
            <person name="Dannebaum R.O."/>
            <person name="Kuo R.C."/>
            <person name="Labutti K."/>
            <person name="Haridas S."/>
            <person name="Kuo A."/>
            <person name="Salamov A."/>
            <person name="Ahrendt S.R."/>
            <person name="Lipzen A."/>
            <person name="Sullivan W."/>
            <person name="Andreopoulos W.B."/>
            <person name="Clum A."/>
            <person name="Lindquist E."/>
            <person name="Daum C."/>
            <person name="Ramamoorthy G.K."/>
            <person name="Gryganskyi A."/>
            <person name="Culley D."/>
            <person name="Magnuson J.K."/>
            <person name="James T.Y."/>
            <person name="O'Malley M.A."/>
            <person name="Stajich J.E."/>
            <person name="Spatafora J.W."/>
            <person name="Visel A."/>
            <person name="Grigoriev I.V."/>
        </authorList>
    </citation>
    <scope>NUCLEOTIDE SEQUENCE [LARGE SCALE GENOMIC DNA]</scope>
    <source>
        <strain evidence="7 8">12-1054</strain>
    </source>
</reference>
<organism evidence="7 8">
    <name type="scientific">Protomyces lactucae-debilis</name>
    <dbReference type="NCBI Taxonomy" id="2754530"/>
    <lineage>
        <taxon>Eukaryota</taxon>
        <taxon>Fungi</taxon>
        <taxon>Dikarya</taxon>
        <taxon>Ascomycota</taxon>
        <taxon>Taphrinomycotina</taxon>
        <taxon>Taphrinomycetes</taxon>
        <taxon>Taphrinales</taxon>
        <taxon>Protomycetaceae</taxon>
        <taxon>Protomyces</taxon>
    </lineage>
</organism>
<dbReference type="InterPro" id="IPR007915">
    <property type="entry name" value="TMEM258/Ost5"/>
</dbReference>
<protein>
    <recommendedName>
        <fullName evidence="6">Dolichyl-diphosphooligosaccharide-protein glycosyltransferase subunit OST5</fullName>
    </recommendedName>
</protein>
<dbReference type="GeneID" id="63787571"/>
<comment type="subunit">
    <text evidence="6">Component of the oligosaccharyltransferase (OST) complex.</text>
</comment>
<dbReference type="EMBL" id="MCFI01000003">
    <property type="protein sequence ID" value="ORY86430.1"/>
    <property type="molecule type" value="Genomic_DNA"/>
</dbReference>
<feature type="transmembrane region" description="Helical" evidence="6">
    <location>
        <begin position="52"/>
        <end position="71"/>
    </location>
</feature>
<comment type="caution">
    <text evidence="7">The sequence shown here is derived from an EMBL/GenBank/DDBJ whole genome shotgun (WGS) entry which is preliminary data.</text>
</comment>
<comment type="function">
    <text evidence="6">Subunit of the oligosaccharyl transferase (OST) complex that catalyzes the initial transfer of a defined glycan (Glc(3)Man(9)GlcNAc(2) in eukaryotes) from the lipid carrier dolichol-pyrophosphate to an asparagine residue within an Asn-X-Ser/Thr consensus motif in nascent polypeptide chains, the first step in protein N-glycosylation. N-glycosylation occurs cotranslationally and the complex associates with the Sec61 complex at the channel-forming translocon complex that mediates protein translocation across the endoplasmic reticulum (ER). All subunits are required for a maximal enzyme activity.</text>
</comment>